<gene>
    <name evidence="1" type="ORF">PXEA_LOCUS28690</name>
</gene>
<protein>
    <submittedName>
        <fullName evidence="1">Uncharacterized protein</fullName>
    </submittedName>
</protein>
<dbReference type="Proteomes" id="UP000784294">
    <property type="component" value="Unassembled WGS sequence"/>
</dbReference>
<accession>A0A3S5CNF4</accession>
<dbReference type="AlphaFoldDB" id="A0A3S5CNF4"/>
<evidence type="ECO:0000313" key="2">
    <source>
        <dbReference type="Proteomes" id="UP000784294"/>
    </source>
</evidence>
<keyword evidence="2" id="KW-1185">Reference proteome</keyword>
<comment type="caution">
    <text evidence="1">The sequence shown here is derived from an EMBL/GenBank/DDBJ whole genome shotgun (WGS) entry which is preliminary data.</text>
</comment>
<sequence>MLLIYKTGIGSLWHPAVIDSIEDGYLHLQDLYSVRQLSKPNDGIPESIRFLPDSTDICPIGLYPAYINVTLGNVGLRGKLTKNAF</sequence>
<evidence type="ECO:0000313" key="1">
    <source>
        <dbReference type="EMBL" id="VEL35250.1"/>
    </source>
</evidence>
<proteinExistence type="predicted"/>
<reference evidence="1" key="1">
    <citation type="submission" date="2018-11" db="EMBL/GenBank/DDBJ databases">
        <authorList>
            <consortium name="Pathogen Informatics"/>
        </authorList>
    </citation>
    <scope>NUCLEOTIDE SEQUENCE</scope>
</reference>
<organism evidence="1 2">
    <name type="scientific">Protopolystoma xenopodis</name>
    <dbReference type="NCBI Taxonomy" id="117903"/>
    <lineage>
        <taxon>Eukaryota</taxon>
        <taxon>Metazoa</taxon>
        <taxon>Spiralia</taxon>
        <taxon>Lophotrochozoa</taxon>
        <taxon>Platyhelminthes</taxon>
        <taxon>Monogenea</taxon>
        <taxon>Polyopisthocotylea</taxon>
        <taxon>Polystomatidea</taxon>
        <taxon>Polystomatidae</taxon>
        <taxon>Protopolystoma</taxon>
    </lineage>
</organism>
<name>A0A3S5CNF4_9PLAT</name>
<dbReference type="EMBL" id="CAAALY010249403">
    <property type="protein sequence ID" value="VEL35250.1"/>
    <property type="molecule type" value="Genomic_DNA"/>
</dbReference>